<gene>
    <name evidence="1" type="ORF">RI048_02555</name>
</gene>
<evidence type="ECO:0000313" key="2">
    <source>
        <dbReference type="Proteomes" id="UP001246576"/>
    </source>
</evidence>
<name>A0ABU2EH30_9BURK</name>
<protein>
    <submittedName>
        <fullName evidence="1">Uncharacterized protein</fullName>
    </submittedName>
</protein>
<keyword evidence="2" id="KW-1185">Reference proteome</keyword>
<proteinExistence type="predicted"/>
<evidence type="ECO:0000313" key="1">
    <source>
        <dbReference type="EMBL" id="MDR9847087.1"/>
    </source>
</evidence>
<comment type="caution">
    <text evidence="1">The sequence shown here is derived from an EMBL/GenBank/DDBJ whole genome shotgun (WGS) entry which is preliminary data.</text>
</comment>
<sequence length="54" mass="6061">MSPEAQRLLTVLKRPISKTVKPPALDAELITYIEKAEAEIASLQRKLKRGKDSK</sequence>
<organism evidence="1 2">
    <name type="scientific">Herbaspirillum huttiense subsp. lycopersici</name>
    <dbReference type="NCBI Taxonomy" id="3074428"/>
    <lineage>
        <taxon>Bacteria</taxon>
        <taxon>Pseudomonadati</taxon>
        <taxon>Pseudomonadota</taxon>
        <taxon>Betaproteobacteria</taxon>
        <taxon>Burkholderiales</taxon>
        <taxon>Oxalobacteraceae</taxon>
        <taxon>Herbaspirillum</taxon>
    </lineage>
</organism>
<dbReference type="RefSeq" id="WP_310839509.1">
    <property type="nucleotide sequence ID" value="NZ_JAVLSJ010000001.1"/>
</dbReference>
<dbReference type="Proteomes" id="UP001246576">
    <property type="component" value="Unassembled WGS sequence"/>
</dbReference>
<accession>A0ABU2EH30</accession>
<dbReference type="EMBL" id="JAVLSJ010000001">
    <property type="protein sequence ID" value="MDR9847087.1"/>
    <property type="molecule type" value="Genomic_DNA"/>
</dbReference>
<reference evidence="1" key="1">
    <citation type="submission" date="2023-09" db="EMBL/GenBank/DDBJ databases">
        <title>Description of first Herbaspirillum huttiense subsp. nephrolepsisexaltata and Herbaspirillum huttiense subsp. lycopersicon.</title>
        <authorList>
            <person name="Poudel M."/>
            <person name="Sharma A."/>
            <person name="Goss E."/>
            <person name="Tapia J.H."/>
            <person name="Harmon C.M."/>
            <person name="Jones J.B."/>
        </authorList>
    </citation>
    <scope>NUCLEOTIDE SEQUENCE</scope>
    <source>
        <strain evidence="1">SE1</strain>
    </source>
</reference>